<dbReference type="RefSeq" id="WP_304421128.1">
    <property type="nucleotide sequence ID" value="NZ_JANCMU010000007.1"/>
</dbReference>
<dbReference type="Pfam" id="PF01025">
    <property type="entry name" value="GrpE"/>
    <property type="match status" value="1"/>
</dbReference>
<protein>
    <recommendedName>
        <fullName evidence="3">Protein GrpE</fullName>
    </recommendedName>
    <alternativeName>
        <fullName evidence="3">HSP-70 cofactor</fullName>
    </alternativeName>
</protein>
<gene>
    <name evidence="3" type="primary">grpE</name>
    <name evidence="6" type="ORF">NMK71_10310</name>
</gene>
<dbReference type="SUPFAM" id="SSF51064">
    <property type="entry name" value="Head domain of nucleotide exchange factor GrpE"/>
    <property type="match status" value="1"/>
</dbReference>
<dbReference type="GO" id="GO:0000774">
    <property type="term" value="F:adenyl-nucleotide exchange factor activity"/>
    <property type="evidence" value="ECO:0007669"/>
    <property type="project" value="InterPro"/>
</dbReference>
<sequence length="181" mass="20532">MDQENKENLDENLDQVAEETHSEAQEEQTKNADNKTSLADELAMQKDKNLRLFAEFENYKKRTTKERLDLYKTANESLLGDLLPVLDDFERATFEISKAEDEGLLKGVELIHSKLVNILKNKGLEAIETSTGDDFDLDKHEAITQVPSPSDDLKGKIVDVVETGYMLNEKVIRYTKVVVGK</sequence>
<comment type="caution">
    <text evidence="6">The sequence shown here is derived from an EMBL/GenBank/DDBJ whole genome shotgun (WGS) entry which is preliminary data.</text>
</comment>
<evidence type="ECO:0000313" key="7">
    <source>
        <dbReference type="Proteomes" id="UP001152599"/>
    </source>
</evidence>
<dbReference type="GO" id="GO:0042803">
    <property type="term" value="F:protein homodimerization activity"/>
    <property type="evidence" value="ECO:0007669"/>
    <property type="project" value="InterPro"/>
</dbReference>
<feature type="region of interest" description="Disordered" evidence="5">
    <location>
        <begin position="1"/>
        <end position="41"/>
    </location>
</feature>
<dbReference type="PANTHER" id="PTHR21237:SF23">
    <property type="entry name" value="GRPE PROTEIN HOMOLOG, MITOCHONDRIAL"/>
    <property type="match status" value="1"/>
</dbReference>
<dbReference type="Gene3D" id="3.90.20.20">
    <property type="match status" value="1"/>
</dbReference>
<evidence type="ECO:0000256" key="3">
    <source>
        <dbReference type="HAMAP-Rule" id="MF_01151"/>
    </source>
</evidence>
<accession>A0A9X4N4A7</accession>
<evidence type="ECO:0000256" key="1">
    <source>
        <dbReference type="ARBA" id="ARBA00009054"/>
    </source>
</evidence>
<keyword evidence="2 3" id="KW-0143">Chaperone</keyword>
<comment type="subunit">
    <text evidence="3">Homodimer.</text>
</comment>
<dbReference type="PRINTS" id="PR00773">
    <property type="entry name" value="GRPEPROTEIN"/>
</dbReference>
<dbReference type="HAMAP" id="MF_01151">
    <property type="entry name" value="GrpE"/>
    <property type="match status" value="1"/>
</dbReference>
<dbReference type="InterPro" id="IPR013805">
    <property type="entry name" value="GrpE_CC"/>
</dbReference>
<keyword evidence="3" id="KW-0346">Stress response</keyword>
<dbReference type="AlphaFoldDB" id="A0A9X4N4A7"/>
<organism evidence="6 7">
    <name type="scientific">Profundicola chukchiensis</name>
    <dbReference type="NCBI Taxonomy" id="2961959"/>
    <lineage>
        <taxon>Bacteria</taxon>
        <taxon>Pseudomonadati</taxon>
        <taxon>Bacteroidota</taxon>
        <taxon>Flavobacteriia</taxon>
        <taxon>Flavobacteriales</taxon>
        <taxon>Weeksellaceae</taxon>
        <taxon>Profundicola</taxon>
    </lineage>
</organism>
<dbReference type="GO" id="GO:0051087">
    <property type="term" value="F:protein-folding chaperone binding"/>
    <property type="evidence" value="ECO:0007669"/>
    <property type="project" value="InterPro"/>
</dbReference>
<comment type="subcellular location">
    <subcellularLocation>
        <location evidence="3">Cytoplasm</location>
    </subcellularLocation>
</comment>
<feature type="compositionally biased region" description="Basic and acidic residues" evidence="5">
    <location>
        <begin position="18"/>
        <end position="33"/>
    </location>
</feature>
<dbReference type="SUPFAM" id="SSF58014">
    <property type="entry name" value="Coiled-coil domain of nucleotide exchange factor GrpE"/>
    <property type="match status" value="1"/>
</dbReference>
<proteinExistence type="inferred from homology"/>
<dbReference type="Gene3D" id="2.30.22.10">
    <property type="entry name" value="Head domain of nucleotide exchange factor GrpE"/>
    <property type="match status" value="1"/>
</dbReference>
<evidence type="ECO:0000256" key="2">
    <source>
        <dbReference type="ARBA" id="ARBA00023186"/>
    </source>
</evidence>
<name>A0A9X4N4A7_9FLAO</name>
<evidence type="ECO:0000256" key="4">
    <source>
        <dbReference type="RuleBase" id="RU004478"/>
    </source>
</evidence>
<reference evidence="6" key="1">
    <citation type="submission" date="2022-07" db="EMBL/GenBank/DDBJ databases">
        <title>Description and genome-wide analysis of Profundicola chukchiensis gen. nov., sp. nov., marine bacteria isolated from bottom sediments of the Chukchi Sea.</title>
        <authorList>
            <person name="Romanenko L."/>
            <person name="Otstavnykh N."/>
            <person name="Kurilenko V."/>
            <person name="Eremeev V."/>
            <person name="Velansky P."/>
            <person name="Mikhailov V."/>
            <person name="Isaeva M."/>
        </authorList>
    </citation>
    <scope>NUCLEOTIDE SEQUENCE</scope>
    <source>
        <strain evidence="6">KMM 9713</strain>
    </source>
</reference>
<evidence type="ECO:0000256" key="5">
    <source>
        <dbReference type="SAM" id="MobiDB-lite"/>
    </source>
</evidence>
<dbReference type="GO" id="GO:0006457">
    <property type="term" value="P:protein folding"/>
    <property type="evidence" value="ECO:0007669"/>
    <property type="project" value="InterPro"/>
</dbReference>
<dbReference type="GO" id="GO:0005737">
    <property type="term" value="C:cytoplasm"/>
    <property type="evidence" value="ECO:0007669"/>
    <property type="project" value="UniProtKB-SubCell"/>
</dbReference>
<dbReference type="InterPro" id="IPR000740">
    <property type="entry name" value="GrpE"/>
</dbReference>
<dbReference type="InterPro" id="IPR009012">
    <property type="entry name" value="GrpE_head"/>
</dbReference>
<dbReference type="GO" id="GO:0051082">
    <property type="term" value="F:unfolded protein binding"/>
    <property type="evidence" value="ECO:0007669"/>
    <property type="project" value="TreeGrafter"/>
</dbReference>
<dbReference type="EMBL" id="JANCMU010000007">
    <property type="protein sequence ID" value="MDG4946809.1"/>
    <property type="molecule type" value="Genomic_DNA"/>
</dbReference>
<comment type="similarity">
    <text evidence="1 3 4">Belongs to the GrpE family.</text>
</comment>
<dbReference type="CDD" id="cd00446">
    <property type="entry name" value="GrpE"/>
    <property type="match status" value="1"/>
</dbReference>
<comment type="function">
    <text evidence="3">Participates actively in the response to hyperosmotic and heat shock by preventing the aggregation of stress-denatured proteins, in association with DnaK and GrpE. It is the nucleotide exchange factor for DnaK and may function as a thermosensor. Unfolded proteins bind initially to DnaJ; upon interaction with the DnaJ-bound protein, DnaK hydrolyzes its bound ATP, resulting in the formation of a stable complex. GrpE releases ADP from DnaK; ATP binding to DnaK triggers the release of the substrate protein, thus completing the reaction cycle. Several rounds of ATP-dependent interactions between DnaJ, DnaK and GrpE are required for fully efficient folding.</text>
</comment>
<dbReference type="Proteomes" id="UP001152599">
    <property type="component" value="Unassembled WGS sequence"/>
</dbReference>
<dbReference type="PANTHER" id="PTHR21237">
    <property type="entry name" value="GRPE PROTEIN"/>
    <property type="match status" value="1"/>
</dbReference>
<keyword evidence="7" id="KW-1185">Reference proteome</keyword>
<keyword evidence="3" id="KW-0963">Cytoplasm</keyword>
<evidence type="ECO:0000313" key="6">
    <source>
        <dbReference type="EMBL" id="MDG4946809.1"/>
    </source>
</evidence>